<protein>
    <submittedName>
        <fullName evidence="2">Leucine-rich repeat protein kinase family protein</fullName>
    </submittedName>
</protein>
<evidence type="ECO:0000256" key="1">
    <source>
        <dbReference type="SAM" id="MobiDB-lite"/>
    </source>
</evidence>
<accession>A0A2U1K9H2</accession>
<dbReference type="PANTHER" id="PTHR48010">
    <property type="entry name" value="OS05G0588300 PROTEIN"/>
    <property type="match status" value="1"/>
</dbReference>
<evidence type="ECO:0000313" key="2">
    <source>
        <dbReference type="EMBL" id="PWA24068.1"/>
    </source>
</evidence>
<dbReference type="InterPro" id="IPR050994">
    <property type="entry name" value="At_inactive_RLKs"/>
</dbReference>
<dbReference type="AlphaFoldDB" id="A0A2U1K9H2"/>
<gene>
    <name evidence="2" type="ORF">CTI12_AA628900</name>
</gene>
<keyword evidence="2" id="KW-0808">Transferase</keyword>
<sequence>MGITSINPNIEEEMVEMLQIAMSCVARVPDQRPKMTEVVKMVEDVRRSTGSENRLRESSTSPRPEVFETEASGL</sequence>
<dbReference type="STRING" id="35608.A0A2U1K9H2"/>
<dbReference type="OrthoDB" id="4062651at2759"/>
<dbReference type="Gene3D" id="1.10.510.10">
    <property type="entry name" value="Transferase(Phosphotransferase) domain 1"/>
    <property type="match status" value="1"/>
</dbReference>
<feature type="compositionally biased region" description="Basic and acidic residues" evidence="1">
    <location>
        <begin position="44"/>
        <end position="57"/>
    </location>
</feature>
<proteinExistence type="predicted"/>
<reference evidence="2 3" key="1">
    <citation type="journal article" date="2018" name="Mol. Plant">
        <title>The genome of Artemisia annua provides insight into the evolution of Asteraceae family and artemisinin biosynthesis.</title>
        <authorList>
            <person name="Shen Q."/>
            <person name="Zhang L."/>
            <person name="Liao Z."/>
            <person name="Wang S."/>
            <person name="Yan T."/>
            <person name="Shi P."/>
            <person name="Liu M."/>
            <person name="Fu X."/>
            <person name="Pan Q."/>
            <person name="Wang Y."/>
            <person name="Lv Z."/>
            <person name="Lu X."/>
            <person name="Zhang F."/>
            <person name="Jiang W."/>
            <person name="Ma Y."/>
            <person name="Chen M."/>
            <person name="Hao X."/>
            <person name="Li L."/>
            <person name="Tang Y."/>
            <person name="Lv G."/>
            <person name="Zhou Y."/>
            <person name="Sun X."/>
            <person name="Brodelius P.E."/>
            <person name="Rose J.K.C."/>
            <person name="Tang K."/>
        </authorList>
    </citation>
    <scope>NUCLEOTIDE SEQUENCE [LARGE SCALE GENOMIC DNA]</scope>
    <source>
        <strain evidence="3">cv. Huhao1</strain>
        <tissue evidence="2">Leaf</tissue>
    </source>
</reference>
<keyword evidence="3" id="KW-1185">Reference proteome</keyword>
<dbReference type="PANTHER" id="PTHR48010:SF6">
    <property type="entry name" value="OS01G0223600 PROTEIN"/>
    <property type="match status" value="1"/>
</dbReference>
<keyword evidence="2" id="KW-0418">Kinase</keyword>
<comment type="caution">
    <text evidence="2">The sequence shown here is derived from an EMBL/GenBank/DDBJ whole genome shotgun (WGS) entry which is preliminary data.</text>
</comment>
<dbReference type="EMBL" id="PKPP01029361">
    <property type="protein sequence ID" value="PWA24068.1"/>
    <property type="molecule type" value="Genomic_DNA"/>
</dbReference>
<name>A0A2U1K9H2_ARTAN</name>
<dbReference type="Proteomes" id="UP000245207">
    <property type="component" value="Unassembled WGS sequence"/>
</dbReference>
<dbReference type="GO" id="GO:0016301">
    <property type="term" value="F:kinase activity"/>
    <property type="evidence" value="ECO:0007669"/>
    <property type="project" value="UniProtKB-KW"/>
</dbReference>
<evidence type="ECO:0000313" key="3">
    <source>
        <dbReference type="Proteomes" id="UP000245207"/>
    </source>
</evidence>
<organism evidence="2 3">
    <name type="scientific">Artemisia annua</name>
    <name type="common">Sweet wormwood</name>
    <dbReference type="NCBI Taxonomy" id="35608"/>
    <lineage>
        <taxon>Eukaryota</taxon>
        <taxon>Viridiplantae</taxon>
        <taxon>Streptophyta</taxon>
        <taxon>Embryophyta</taxon>
        <taxon>Tracheophyta</taxon>
        <taxon>Spermatophyta</taxon>
        <taxon>Magnoliopsida</taxon>
        <taxon>eudicotyledons</taxon>
        <taxon>Gunneridae</taxon>
        <taxon>Pentapetalae</taxon>
        <taxon>asterids</taxon>
        <taxon>campanulids</taxon>
        <taxon>Asterales</taxon>
        <taxon>Asteraceae</taxon>
        <taxon>Asteroideae</taxon>
        <taxon>Anthemideae</taxon>
        <taxon>Artemisiinae</taxon>
        <taxon>Artemisia</taxon>
    </lineage>
</organism>
<feature type="region of interest" description="Disordered" evidence="1">
    <location>
        <begin position="44"/>
        <end position="74"/>
    </location>
</feature>